<name>A0A1J0R7W2_9TRYP</name>
<evidence type="ECO:0000256" key="2">
    <source>
        <dbReference type="SAM" id="SignalP"/>
    </source>
</evidence>
<feature type="region of interest" description="Disordered" evidence="1">
    <location>
        <begin position="425"/>
        <end position="451"/>
    </location>
</feature>
<feature type="compositionally biased region" description="Basic and acidic residues" evidence="1">
    <location>
        <begin position="427"/>
        <end position="442"/>
    </location>
</feature>
<feature type="chain" id="PRO_5012768818" evidence="2">
    <location>
        <begin position="24"/>
        <end position="476"/>
    </location>
</feature>
<organism evidence="3">
    <name type="scientific">Trypanosoma brucei</name>
    <dbReference type="NCBI Taxonomy" id="5691"/>
    <lineage>
        <taxon>Eukaryota</taxon>
        <taxon>Discoba</taxon>
        <taxon>Euglenozoa</taxon>
        <taxon>Kinetoplastea</taxon>
        <taxon>Metakinetoplastina</taxon>
        <taxon>Trypanosomatida</taxon>
        <taxon>Trypanosomatidae</taxon>
        <taxon>Trypanosoma</taxon>
    </lineage>
</organism>
<protein>
    <submittedName>
        <fullName evidence="3">Variant surface glycoprotein 1125.1729</fullName>
    </submittedName>
</protein>
<feature type="signal peptide" evidence="2">
    <location>
        <begin position="1"/>
        <end position="23"/>
    </location>
</feature>
<dbReference type="AlphaFoldDB" id="A0A1J0R7W2"/>
<sequence>MKDLNKLILQLTLVASVVRQATTQGPEDTTNAAVDDYCTEQAYGDALISALQARLSNSQARAKQLSADVKLLALAAARYAGTPKGPGYAALHTMAQERLSKQVSSIEENQQVIAQGIAAISRKLGELAGLEALTQGTYSKGAQATAPTAANGILQTTPVLCQTKATYTAKSTIDCSRKKESYATVQGVKHHLEKLKTLALRSAQSVKAATLTLTMEASPNINLAGAALSPIAGEPGCYKTASGSAATTNADAIAIRQPELTAMFTKGDLNIESLLQERRRQATPPAPADPTTTTSILTSDADLAHAFERAQRAAIETPERVLEQDIEAIVAEQAAQETAKHVLAGASEGSKLKGEPSKLVKKLFGGDGAKLKESFFDPLKNDKTTIPDGDGKIEGSTQVIAEGPNFAAEMAYYNTLNLKKTVAEATGETKTEGNGKADSEEKKKRRTGIIKQQKLIAKPLKKVNVTKQNALRSSQN</sequence>
<reference evidence="3" key="1">
    <citation type="submission" date="2016-08" db="EMBL/GenBank/DDBJ databases">
        <title>VSG repertoire of Trypanosoma brucei EATRO 1125.</title>
        <authorList>
            <person name="Cross G.A."/>
        </authorList>
    </citation>
    <scope>NUCLEOTIDE SEQUENCE</scope>
    <source>
        <strain evidence="3">EATRO 1125</strain>
    </source>
</reference>
<dbReference type="EMBL" id="KX699916">
    <property type="protein sequence ID" value="APD73872.1"/>
    <property type="molecule type" value="Genomic_DNA"/>
</dbReference>
<accession>A0A1J0R7W2</accession>
<dbReference type="VEuPathDB" id="TriTrypDB:Tb427_000669800"/>
<proteinExistence type="predicted"/>
<evidence type="ECO:0000313" key="3">
    <source>
        <dbReference type="EMBL" id="APD73872.1"/>
    </source>
</evidence>
<evidence type="ECO:0000256" key="1">
    <source>
        <dbReference type="SAM" id="MobiDB-lite"/>
    </source>
</evidence>
<keyword evidence="2" id="KW-0732">Signal</keyword>